<dbReference type="Gene3D" id="3.30.360.10">
    <property type="entry name" value="Dihydrodipicolinate Reductase, domain 2"/>
    <property type="match status" value="1"/>
</dbReference>
<dbReference type="PANTHER" id="PTHR43377:SF1">
    <property type="entry name" value="BILIVERDIN REDUCTASE A"/>
    <property type="match status" value="1"/>
</dbReference>
<dbReference type="EMBL" id="BAABJQ010000040">
    <property type="protein sequence ID" value="GAA5199881.1"/>
    <property type="molecule type" value="Genomic_DNA"/>
</dbReference>
<dbReference type="RefSeq" id="WP_345638186.1">
    <property type="nucleotide sequence ID" value="NZ_BAABJQ010000040.1"/>
</dbReference>
<dbReference type="Pfam" id="PF01408">
    <property type="entry name" value="GFO_IDH_MocA"/>
    <property type="match status" value="1"/>
</dbReference>
<keyword evidence="4" id="KW-1185">Reference proteome</keyword>
<dbReference type="InterPro" id="IPR055170">
    <property type="entry name" value="GFO_IDH_MocA-like_dom"/>
</dbReference>
<dbReference type="Gene3D" id="3.40.50.720">
    <property type="entry name" value="NAD(P)-binding Rossmann-like Domain"/>
    <property type="match status" value="1"/>
</dbReference>
<protein>
    <submittedName>
        <fullName evidence="3">Gfo/Idh/MocA family oxidoreductase</fullName>
    </submittedName>
</protein>
<feature type="domain" description="Gfo/Idh/MocA-like oxidoreductase N-terminal" evidence="1">
    <location>
        <begin position="12"/>
        <end position="130"/>
    </location>
</feature>
<proteinExistence type="predicted"/>
<evidence type="ECO:0000259" key="1">
    <source>
        <dbReference type="Pfam" id="PF01408"/>
    </source>
</evidence>
<gene>
    <name evidence="3" type="ORF">GCM10023322_76500</name>
</gene>
<dbReference type="InterPro" id="IPR051450">
    <property type="entry name" value="Gfo/Idh/MocA_Oxidoreductases"/>
</dbReference>
<accession>A0ABP9SRF5</accession>
<dbReference type="InterPro" id="IPR000683">
    <property type="entry name" value="Gfo/Idh/MocA-like_OxRdtase_N"/>
</dbReference>
<reference evidence="4" key="1">
    <citation type="journal article" date="2019" name="Int. J. Syst. Evol. Microbiol.">
        <title>The Global Catalogue of Microorganisms (GCM) 10K type strain sequencing project: providing services to taxonomists for standard genome sequencing and annotation.</title>
        <authorList>
            <consortium name="The Broad Institute Genomics Platform"/>
            <consortium name="The Broad Institute Genome Sequencing Center for Infectious Disease"/>
            <person name="Wu L."/>
            <person name="Ma J."/>
        </authorList>
    </citation>
    <scope>NUCLEOTIDE SEQUENCE [LARGE SCALE GENOMIC DNA]</scope>
    <source>
        <strain evidence="4">JCM 18304</strain>
    </source>
</reference>
<dbReference type="Pfam" id="PF22725">
    <property type="entry name" value="GFO_IDH_MocA_C3"/>
    <property type="match status" value="1"/>
</dbReference>
<evidence type="ECO:0000313" key="3">
    <source>
        <dbReference type="EMBL" id="GAA5199881.1"/>
    </source>
</evidence>
<evidence type="ECO:0000313" key="4">
    <source>
        <dbReference type="Proteomes" id="UP001501570"/>
    </source>
</evidence>
<name>A0ABP9SRF5_9ACTN</name>
<dbReference type="SUPFAM" id="SSF55347">
    <property type="entry name" value="Glyceraldehyde-3-phosphate dehydrogenase-like, C-terminal domain"/>
    <property type="match status" value="1"/>
</dbReference>
<comment type="caution">
    <text evidence="3">The sequence shown here is derived from an EMBL/GenBank/DDBJ whole genome shotgun (WGS) entry which is preliminary data.</text>
</comment>
<dbReference type="Proteomes" id="UP001501570">
    <property type="component" value="Unassembled WGS sequence"/>
</dbReference>
<feature type="domain" description="GFO/IDH/MocA-like oxidoreductase" evidence="2">
    <location>
        <begin position="139"/>
        <end position="242"/>
    </location>
</feature>
<organism evidence="3 4">
    <name type="scientific">Rugosimonospora acidiphila</name>
    <dbReference type="NCBI Taxonomy" id="556531"/>
    <lineage>
        <taxon>Bacteria</taxon>
        <taxon>Bacillati</taxon>
        <taxon>Actinomycetota</taxon>
        <taxon>Actinomycetes</taxon>
        <taxon>Micromonosporales</taxon>
        <taxon>Micromonosporaceae</taxon>
        <taxon>Rugosimonospora</taxon>
    </lineage>
</organism>
<dbReference type="SUPFAM" id="SSF51735">
    <property type="entry name" value="NAD(P)-binding Rossmann-fold domains"/>
    <property type="match status" value="1"/>
</dbReference>
<dbReference type="InterPro" id="IPR036291">
    <property type="entry name" value="NAD(P)-bd_dom_sf"/>
</dbReference>
<evidence type="ECO:0000259" key="2">
    <source>
        <dbReference type="Pfam" id="PF22725"/>
    </source>
</evidence>
<sequence length="404" mass="44142">MPDRLGRRERVMRVGIVGLGTASTQIIPEIADHPHLELVAGCDVRPAAREQFANRYHRPAYETVERLAAAPDVDAVYVASPNAFHCEHVTTVAAHHKEIIVEKPMALTLAQCDQMIDAARRAGVRLLAGHTHSFDAPILKMAELIESGAIGSVYMLQNLYYTDWLYRGRLPDELDATKGGGTVFRQGPHSVDIIRLLAGRPVRSVRAVTSSVDPRHPTEGGFMALLSFDGGAVATIVFSGYGYFDSSELTFGIGENGDPRPADTHATSRRTIGAFASAEQEAAYKDSMRLGGERAGQWLRSGPPPDPARRRHPFYGLTIVSGTGGDLRQSPNGLVRYDDTGAHEIPVPRASLEREAELDILYEAWRRDAPLPSHDGRWARATLEVLLAIRESSRTGEQIPITSA</sequence>
<dbReference type="PANTHER" id="PTHR43377">
    <property type="entry name" value="BILIVERDIN REDUCTASE A"/>
    <property type="match status" value="1"/>
</dbReference>